<dbReference type="PIRSF" id="PIRSF032582">
    <property type="entry name" value="Cas2"/>
    <property type="match status" value="1"/>
</dbReference>
<dbReference type="AlphaFoldDB" id="A0A1M4VAY3"/>
<evidence type="ECO:0000256" key="9">
    <source>
        <dbReference type="HAMAP-Rule" id="MF_01471"/>
    </source>
</evidence>
<keyword evidence="5 9" id="KW-0255">Endonuclease</keyword>
<proteinExistence type="inferred from homology"/>
<comment type="function">
    <text evidence="9">CRISPR (clustered regularly interspaced short palindromic repeat), is an adaptive immune system that provides protection against mobile genetic elements (viruses, transposable elements and conjugative plasmids). CRISPR clusters contain sequences complementary to antecedent mobile elements and target invading nucleic acids. CRISPR clusters are transcribed and processed into CRISPR RNA (crRNA). Functions as a ssRNA-specific endoribonuclease. Involved in the integration of spacer DNA into the CRISPR cassette.</text>
</comment>
<dbReference type="NCBIfam" id="TIGR01573">
    <property type="entry name" value="cas2"/>
    <property type="match status" value="1"/>
</dbReference>
<evidence type="ECO:0000256" key="7">
    <source>
        <dbReference type="ARBA" id="ARBA00022842"/>
    </source>
</evidence>
<evidence type="ECO:0000256" key="2">
    <source>
        <dbReference type="ARBA" id="ARBA00009959"/>
    </source>
</evidence>
<dbReference type="GO" id="GO:0043571">
    <property type="term" value="P:maintenance of CRISPR repeat elements"/>
    <property type="evidence" value="ECO:0007669"/>
    <property type="project" value="UniProtKB-UniRule"/>
</dbReference>
<sequence length="97" mass="11174">MAQPIIIYAVCFDISDDRIRRNVGKILLGYGDRVQESVFEIAVKTPYQLHQLIGQLRPLLEESDKLRFYRLCANCREQSHVIGEGRIADWPNAIIIC</sequence>
<evidence type="ECO:0000256" key="10">
    <source>
        <dbReference type="PIRNR" id="PIRNR032582"/>
    </source>
</evidence>
<reference evidence="12" key="1">
    <citation type="submission" date="2016-11" db="EMBL/GenBank/DDBJ databases">
        <authorList>
            <person name="Varghese N."/>
            <person name="Submissions S."/>
        </authorList>
    </citation>
    <scope>NUCLEOTIDE SEQUENCE [LARGE SCALE GENOMIC DNA]</scope>
    <source>
        <strain evidence="12">DSM 21264</strain>
    </source>
</reference>
<evidence type="ECO:0000256" key="3">
    <source>
        <dbReference type="ARBA" id="ARBA00022722"/>
    </source>
</evidence>
<keyword evidence="8 9" id="KW-0051">Antiviral defense</keyword>
<feature type="binding site" evidence="9">
    <location>
        <position position="13"/>
    </location>
    <ligand>
        <name>Mg(2+)</name>
        <dbReference type="ChEBI" id="CHEBI:18420"/>
        <note>catalytic</note>
    </ligand>
</feature>
<dbReference type="CDD" id="cd09725">
    <property type="entry name" value="Cas2_I_II_III"/>
    <property type="match status" value="1"/>
</dbReference>
<comment type="similarity">
    <text evidence="2 9 10">Belongs to the CRISPR-associated endoribonuclease Cas2 protein family.</text>
</comment>
<evidence type="ECO:0000256" key="6">
    <source>
        <dbReference type="ARBA" id="ARBA00022801"/>
    </source>
</evidence>
<evidence type="ECO:0000313" key="11">
    <source>
        <dbReference type="EMBL" id="SHE66109.1"/>
    </source>
</evidence>
<dbReference type="GO" id="GO:0016787">
    <property type="term" value="F:hydrolase activity"/>
    <property type="evidence" value="ECO:0007669"/>
    <property type="project" value="UniProtKB-KW"/>
</dbReference>
<dbReference type="EC" id="3.1.-.-" evidence="9"/>
<name>A0A1M4VAY3_VIBGA</name>
<evidence type="ECO:0000256" key="8">
    <source>
        <dbReference type="ARBA" id="ARBA00023118"/>
    </source>
</evidence>
<accession>A0A1M4VAY3</accession>
<evidence type="ECO:0000256" key="1">
    <source>
        <dbReference type="ARBA" id="ARBA00001946"/>
    </source>
</evidence>
<dbReference type="Pfam" id="PF09827">
    <property type="entry name" value="CRISPR_Cas2"/>
    <property type="match status" value="1"/>
</dbReference>
<dbReference type="HAMAP" id="MF_01471">
    <property type="entry name" value="Cas2"/>
    <property type="match status" value="1"/>
</dbReference>
<dbReference type="GO" id="GO:0046872">
    <property type="term" value="F:metal ion binding"/>
    <property type="evidence" value="ECO:0007669"/>
    <property type="project" value="UniProtKB-UniRule"/>
</dbReference>
<gene>
    <name evidence="9" type="primary">cas2</name>
    <name evidence="11" type="ORF">SAMN02745781_00671</name>
</gene>
<keyword evidence="7 9" id="KW-0460">Magnesium</keyword>
<dbReference type="EMBL" id="FQUH01000002">
    <property type="protein sequence ID" value="SHE66109.1"/>
    <property type="molecule type" value="Genomic_DNA"/>
</dbReference>
<dbReference type="Proteomes" id="UP000184159">
    <property type="component" value="Unassembled WGS sequence"/>
</dbReference>
<keyword evidence="6 9" id="KW-0378">Hydrolase</keyword>
<dbReference type="GO" id="GO:0051607">
    <property type="term" value="P:defense response to virus"/>
    <property type="evidence" value="ECO:0007669"/>
    <property type="project" value="UniProtKB-UniRule"/>
</dbReference>
<evidence type="ECO:0000313" key="12">
    <source>
        <dbReference type="Proteomes" id="UP000184159"/>
    </source>
</evidence>
<dbReference type="PANTHER" id="PTHR34405">
    <property type="entry name" value="CRISPR-ASSOCIATED ENDORIBONUCLEASE CAS2"/>
    <property type="match status" value="1"/>
</dbReference>
<evidence type="ECO:0000256" key="5">
    <source>
        <dbReference type="ARBA" id="ARBA00022759"/>
    </source>
</evidence>
<dbReference type="PANTHER" id="PTHR34405:SF3">
    <property type="entry name" value="CRISPR-ASSOCIATED ENDORIBONUCLEASE CAS2 3"/>
    <property type="match status" value="1"/>
</dbReference>
<dbReference type="SUPFAM" id="SSF143430">
    <property type="entry name" value="TTP0101/SSO1404-like"/>
    <property type="match status" value="1"/>
</dbReference>
<keyword evidence="3 9" id="KW-0540">Nuclease</keyword>
<dbReference type="InterPro" id="IPR021127">
    <property type="entry name" value="CRISPR_associated_Cas2"/>
</dbReference>
<dbReference type="RefSeq" id="WP_205409149.1">
    <property type="nucleotide sequence ID" value="NZ_FQUH01000002.1"/>
</dbReference>
<comment type="subunit">
    <text evidence="9">Homodimer, forms a heterotetramer with a Cas1 homodimer.</text>
</comment>
<protein>
    <recommendedName>
        <fullName evidence="9">CRISPR-associated endoribonuclease Cas2</fullName>
        <ecNumber evidence="9">3.1.-.-</ecNumber>
    </recommendedName>
</protein>
<keyword evidence="4 9" id="KW-0479">Metal-binding</keyword>
<comment type="cofactor">
    <cofactor evidence="1 9">
        <name>Mg(2+)</name>
        <dbReference type="ChEBI" id="CHEBI:18420"/>
    </cofactor>
</comment>
<keyword evidence="12" id="KW-1185">Reference proteome</keyword>
<dbReference type="GO" id="GO:0004521">
    <property type="term" value="F:RNA endonuclease activity"/>
    <property type="evidence" value="ECO:0007669"/>
    <property type="project" value="UniProtKB-UniRule"/>
</dbReference>
<evidence type="ECO:0000256" key="4">
    <source>
        <dbReference type="ARBA" id="ARBA00022723"/>
    </source>
</evidence>
<organism evidence="11 12">
    <name type="scientific">Vibrio gazogenes DSM 21264 = NBRC 103151</name>
    <dbReference type="NCBI Taxonomy" id="1123492"/>
    <lineage>
        <taxon>Bacteria</taxon>
        <taxon>Pseudomonadati</taxon>
        <taxon>Pseudomonadota</taxon>
        <taxon>Gammaproteobacteria</taxon>
        <taxon>Vibrionales</taxon>
        <taxon>Vibrionaceae</taxon>
        <taxon>Vibrio</taxon>
    </lineage>
</organism>
<dbReference type="InterPro" id="IPR019199">
    <property type="entry name" value="Virulence_VapD/CRISPR_Cas2"/>
</dbReference>
<dbReference type="Gene3D" id="3.30.70.240">
    <property type="match status" value="1"/>
</dbReference>